<dbReference type="Proteomes" id="UP001163046">
    <property type="component" value="Unassembled WGS sequence"/>
</dbReference>
<dbReference type="EMBL" id="MU827302">
    <property type="protein sequence ID" value="KAJ7365778.1"/>
    <property type="molecule type" value="Genomic_DNA"/>
</dbReference>
<organism evidence="1 2">
    <name type="scientific">Desmophyllum pertusum</name>
    <dbReference type="NCBI Taxonomy" id="174260"/>
    <lineage>
        <taxon>Eukaryota</taxon>
        <taxon>Metazoa</taxon>
        <taxon>Cnidaria</taxon>
        <taxon>Anthozoa</taxon>
        <taxon>Hexacorallia</taxon>
        <taxon>Scleractinia</taxon>
        <taxon>Caryophylliina</taxon>
        <taxon>Caryophylliidae</taxon>
        <taxon>Desmophyllum</taxon>
    </lineage>
</organism>
<keyword evidence="2" id="KW-1185">Reference proteome</keyword>
<protein>
    <submittedName>
        <fullName evidence="1">Uncharacterized protein</fullName>
    </submittedName>
</protein>
<proteinExistence type="predicted"/>
<dbReference type="AlphaFoldDB" id="A0A9W9YT51"/>
<reference evidence="1" key="1">
    <citation type="submission" date="2023-01" db="EMBL/GenBank/DDBJ databases">
        <title>Genome assembly of the deep-sea coral Lophelia pertusa.</title>
        <authorList>
            <person name="Herrera S."/>
            <person name="Cordes E."/>
        </authorList>
    </citation>
    <scope>NUCLEOTIDE SEQUENCE</scope>
    <source>
        <strain evidence="1">USNM1676648</strain>
        <tissue evidence="1">Polyp</tissue>
    </source>
</reference>
<evidence type="ECO:0000313" key="1">
    <source>
        <dbReference type="EMBL" id="KAJ7365778.1"/>
    </source>
</evidence>
<sequence length="221" mass="24723">MAEKLIVRLEVAVDSVRRLVDSLDRGDQANDERIPHLESLNYSWRSVRNMDSFSIQSHYTTISDSDLDELIRHIRRGLPNSGVSMMLGHLRSVFTASGDLILFGTLMDCTALSVGEGHWTPQQIWVNGMISQDNAGNTAVRDIFDDNSQPDELYGEDPRGPTPNEFDLGSVEVPDTRLPLTDTELAAISHIQPLSVSNNYGVDLYLEIRQLILALMQARQN</sequence>
<evidence type="ECO:0000313" key="2">
    <source>
        <dbReference type="Proteomes" id="UP001163046"/>
    </source>
</evidence>
<comment type="caution">
    <text evidence="1">The sequence shown here is derived from an EMBL/GenBank/DDBJ whole genome shotgun (WGS) entry which is preliminary data.</text>
</comment>
<dbReference type="OrthoDB" id="5986638at2759"/>
<accession>A0A9W9YT51</accession>
<gene>
    <name evidence="1" type="ORF">OS493_002496</name>
</gene>
<name>A0A9W9YT51_9CNID</name>